<evidence type="ECO:0000256" key="1">
    <source>
        <dbReference type="ARBA" id="ARBA00022737"/>
    </source>
</evidence>
<dbReference type="InterPro" id="IPR015915">
    <property type="entry name" value="Kelch-typ_b-propeller"/>
</dbReference>
<dbReference type="EMBL" id="MQTW01000664">
    <property type="protein sequence ID" value="RYC79365.1"/>
    <property type="molecule type" value="Genomic_DNA"/>
</dbReference>
<feature type="chain" id="PRO_5020209790" evidence="3">
    <location>
        <begin position="28"/>
        <end position="174"/>
    </location>
</feature>
<evidence type="ECO:0000256" key="3">
    <source>
        <dbReference type="SAM" id="SignalP"/>
    </source>
</evidence>
<dbReference type="GO" id="GO:0019760">
    <property type="term" value="P:glucosinolate metabolic process"/>
    <property type="evidence" value="ECO:0007669"/>
    <property type="project" value="UniProtKB-ARBA"/>
</dbReference>
<evidence type="ECO:0000313" key="5">
    <source>
        <dbReference type="Proteomes" id="UP000290540"/>
    </source>
</evidence>
<dbReference type="AlphaFoldDB" id="A0A4Q2UXV8"/>
<keyword evidence="1" id="KW-0677">Repeat</keyword>
<protein>
    <submittedName>
        <fullName evidence="4">Uncharacterized protein</fullName>
    </submittedName>
</protein>
<reference evidence="4 5" key="1">
    <citation type="submission" date="2016-12" db="EMBL/GenBank/DDBJ databases">
        <title>Draft genome sequence of Fusarium oxysporum causing rot on Narcissus.</title>
        <authorList>
            <person name="Armitage A.D."/>
            <person name="Taylor A."/>
            <person name="Clarkson J.P."/>
            <person name="Harrison R.J."/>
            <person name="Jackson A.C."/>
        </authorList>
    </citation>
    <scope>NUCLEOTIDE SEQUENCE [LARGE SCALE GENOMIC DNA]</scope>
    <source>
        <strain evidence="4 5">N139</strain>
    </source>
</reference>
<accession>A0A4Q2UXV8</accession>
<sequence length="174" mass="19131">MGAPTNFSRTFLSFLLLLCLLGSSSLGQNDPVKNFCRRWGRQSAVVDGKLYIDGGLINYQDATNNLTDTFLTFNDIDAVNSDGMPPFYANLLKNDTIPSVNGGILWEDSINKRLSLYGGEYQSTRPPSTSNLYSYDVLYNEWVSFGPITQEVQAASYGAGVSIPSRGEAYYYGG</sequence>
<keyword evidence="2" id="KW-0408">Iron</keyword>
<gene>
    <name evidence="4" type="ORF">BFJ63_vAg17754</name>
</gene>
<keyword evidence="3" id="KW-0732">Signal</keyword>
<dbReference type="PANTHER" id="PTHR47435:SF4">
    <property type="entry name" value="KELCH REPEAT PROTEIN (AFU_ORTHOLOGUE AFUA_5G12780)"/>
    <property type="match status" value="1"/>
</dbReference>
<dbReference type="PANTHER" id="PTHR47435">
    <property type="entry name" value="KELCH REPEAT PROTEIN (AFU_ORTHOLOGUE AFUA_5G12780)"/>
    <property type="match status" value="1"/>
</dbReference>
<organism evidence="4 5">
    <name type="scientific">Fusarium oxysporum f. sp. narcissi</name>
    <dbReference type="NCBI Taxonomy" id="451672"/>
    <lineage>
        <taxon>Eukaryota</taxon>
        <taxon>Fungi</taxon>
        <taxon>Dikarya</taxon>
        <taxon>Ascomycota</taxon>
        <taxon>Pezizomycotina</taxon>
        <taxon>Sordariomycetes</taxon>
        <taxon>Hypocreomycetidae</taxon>
        <taxon>Hypocreales</taxon>
        <taxon>Nectriaceae</taxon>
        <taxon>Fusarium</taxon>
        <taxon>Fusarium oxysporum species complex</taxon>
    </lineage>
</organism>
<proteinExistence type="predicted"/>
<evidence type="ECO:0000256" key="2">
    <source>
        <dbReference type="ARBA" id="ARBA00023004"/>
    </source>
</evidence>
<comment type="caution">
    <text evidence="4">The sequence shown here is derived from an EMBL/GenBank/DDBJ whole genome shotgun (WGS) entry which is preliminary data.</text>
</comment>
<name>A0A4Q2UXV8_FUSOX</name>
<evidence type="ECO:0000313" key="4">
    <source>
        <dbReference type="EMBL" id="RYC79365.1"/>
    </source>
</evidence>
<dbReference type="SUPFAM" id="SSF117281">
    <property type="entry name" value="Kelch motif"/>
    <property type="match status" value="1"/>
</dbReference>
<feature type="signal peptide" evidence="3">
    <location>
        <begin position="1"/>
        <end position="27"/>
    </location>
</feature>
<dbReference type="Proteomes" id="UP000290540">
    <property type="component" value="Unassembled WGS sequence"/>
</dbReference>